<evidence type="ECO:0000256" key="6">
    <source>
        <dbReference type="ARBA" id="ARBA00022741"/>
    </source>
</evidence>
<dbReference type="CDD" id="cd01994">
    <property type="entry name" value="AANH_PF0828-like"/>
    <property type="match status" value="1"/>
</dbReference>
<dbReference type="Gene3D" id="3.30.1330.40">
    <property type="entry name" value="RutC-like"/>
    <property type="match status" value="2"/>
</dbReference>
<dbReference type="InterPro" id="IPR002761">
    <property type="entry name" value="Diphthami_syn_dom"/>
</dbReference>
<dbReference type="PANTHER" id="PTHR12196">
    <property type="entry name" value="DOMAIN OF UNKNOWN FUNCTION 71 DUF71 -CONTAINING PROTEIN"/>
    <property type="match status" value="1"/>
</dbReference>
<dbReference type="FunFam" id="3.90.1490.10:FF:000001">
    <property type="entry name" value="Diphthine--ammonia ligase"/>
    <property type="match status" value="1"/>
</dbReference>
<dbReference type="InterPro" id="IPR014729">
    <property type="entry name" value="Rossmann-like_a/b/a_fold"/>
</dbReference>
<dbReference type="GO" id="GO:0017178">
    <property type="term" value="F:diphthine-ammonia ligase activity"/>
    <property type="evidence" value="ECO:0007669"/>
    <property type="project" value="UniProtKB-EC"/>
</dbReference>
<dbReference type="NCBIfam" id="TIGR00290">
    <property type="entry name" value="MJ0570_dom"/>
    <property type="match status" value="1"/>
</dbReference>
<evidence type="ECO:0000256" key="2">
    <source>
        <dbReference type="ARBA" id="ARBA00008496"/>
    </source>
</evidence>
<sequence length="675" mass="76211">MRVVALISGGKDSCYNMMQCMADHHEIVALANLKPKDQDELDSYMYQTVGHHAIDLYAEAMDLPLFRRTIEGSSKLTVNSYLPTEGDEVEDLYELLKEIKEKVKVDAVSCGAILSNYQRLRVENVCSRLGLTSLAYLWQRDQSELLQEMLSASLEAIIIKTACLGLDPKEHLGRSLKDIQPHLLDMNKKYGLNVCGEGGEYETFVIDCPIFKKRLLIDEGSVEKVISQNDSMVGYLNLKKVSLQSKSSQVTDNSVSLVYDSKRTIEEIDALSREANISIDDVVKEVDKEAMKNKQENLIGFSGDKVLFSERPEIGMAFISSVIAFHHEDVTLVQSSKKAMNNLQECVKEKGYKLEDVVSVNLWVNNMSVFAEVNNVYKTYFAHKPPIRACVQAPLPKNVHWQLDCILTKENPNNRTNLHVQGISHWAPANIGPYSQANTTNGYDFYAGQIAMVPGTLDIIPGGITNQCHLAARNAFRAIRVHSKNKPNLVIIYVTALENVVLAENVWRYHFDRTYSAPGIQTKESVDDCHMISCVLPVLPKNALIEYQAIRIDGGEESLSLKADFKRNELYKLDYETRELCRKDESIPFYEVFVSCEHPLSLVGKESELVKDVINFPNLSRILYERPLKIFFNQSLFQYDRISSALESNGFTGAISLIPVNYVKKENGLFNLFVL</sequence>
<protein>
    <recommendedName>
        <fullName evidence="4">Diphthine--ammonia ligase</fullName>
        <ecNumber evidence="3">6.3.1.14</ecNumber>
    </recommendedName>
    <alternativeName>
        <fullName evidence="9">ATP-binding domain-containing protein 4</fullName>
    </alternativeName>
    <alternativeName>
        <fullName evidence="8">Diphthamide synthase</fullName>
    </alternativeName>
    <alternativeName>
        <fullName evidence="10">Diphthamide synthetase</fullName>
    </alternativeName>
    <alternativeName>
        <fullName evidence="11">Protein DPH6 homolog</fullName>
    </alternativeName>
</protein>
<evidence type="ECO:0000259" key="13">
    <source>
        <dbReference type="Pfam" id="PF01902"/>
    </source>
</evidence>
<dbReference type="EMBL" id="CAJFCJ010000019">
    <property type="protein sequence ID" value="CAD5123213.1"/>
    <property type="molecule type" value="Genomic_DNA"/>
</dbReference>
<evidence type="ECO:0000256" key="7">
    <source>
        <dbReference type="ARBA" id="ARBA00022840"/>
    </source>
</evidence>
<proteinExistence type="inferred from homology"/>
<organism evidence="14 15">
    <name type="scientific">Dimorphilus gyrociliatus</name>
    <dbReference type="NCBI Taxonomy" id="2664684"/>
    <lineage>
        <taxon>Eukaryota</taxon>
        <taxon>Metazoa</taxon>
        <taxon>Spiralia</taxon>
        <taxon>Lophotrochozoa</taxon>
        <taxon>Annelida</taxon>
        <taxon>Polychaeta</taxon>
        <taxon>Polychaeta incertae sedis</taxon>
        <taxon>Dinophilidae</taxon>
        <taxon>Dimorphilus</taxon>
    </lineage>
</organism>
<dbReference type="Pfam" id="PF01902">
    <property type="entry name" value="Diphthami_syn_2"/>
    <property type="match status" value="1"/>
</dbReference>
<comment type="catalytic activity">
    <reaction evidence="12">
        <text>diphthine-[translation elongation factor 2] + NH4(+) + ATP = diphthamide-[translation elongation factor 2] + AMP + diphosphate + H(+)</text>
        <dbReference type="Rhea" id="RHEA:19753"/>
        <dbReference type="Rhea" id="RHEA-COMP:10172"/>
        <dbReference type="Rhea" id="RHEA-COMP:10174"/>
        <dbReference type="ChEBI" id="CHEBI:15378"/>
        <dbReference type="ChEBI" id="CHEBI:16692"/>
        <dbReference type="ChEBI" id="CHEBI:28938"/>
        <dbReference type="ChEBI" id="CHEBI:30616"/>
        <dbReference type="ChEBI" id="CHEBI:33019"/>
        <dbReference type="ChEBI" id="CHEBI:82696"/>
        <dbReference type="ChEBI" id="CHEBI:456215"/>
        <dbReference type="EC" id="6.3.1.14"/>
    </reaction>
</comment>
<dbReference type="InterPro" id="IPR030662">
    <property type="entry name" value="DPH6/MJ0570"/>
</dbReference>
<evidence type="ECO:0000256" key="3">
    <source>
        <dbReference type="ARBA" id="ARBA00012089"/>
    </source>
</evidence>
<evidence type="ECO:0000313" key="15">
    <source>
        <dbReference type="Proteomes" id="UP000549394"/>
    </source>
</evidence>
<dbReference type="GO" id="GO:0017183">
    <property type="term" value="P:protein histidyl modification to diphthamide"/>
    <property type="evidence" value="ECO:0007669"/>
    <property type="project" value="UniProtKB-UniPathway"/>
</dbReference>
<evidence type="ECO:0000256" key="8">
    <source>
        <dbReference type="ARBA" id="ARBA00029814"/>
    </source>
</evidence>
<evidence type="ECO:0000256" key="10">
    <source>
        <dbReference type="ARBA" id="ARBA00031552"/>
    </source>
</evidence>
<comment type="pathway">
    <text evidence="1">Protein modification; peptidyl-diphthamide biosynthesis.</text>
</comment>
<evidence type="ECO:0000256" key="11">
    <source>
        <dbReference type="ARBA" id="ARBA00032849"/>
    </source>
</evidence>
<feature type="domain" description="Diphthamide synthase" evidence="13">
    <location>
        <begin position="1"/>
        <end position="241"/>
    </location>
</feature>
<reference evidence="14 15" key="1">
    <citation type="submission" date="2020-08" db="EMBL/GenBank/DDBJ databases">
        <authorList>
            <person name="Hejnol A."/>
        </authorList>
    </citation>
    <scope>NUCLEOTIDE SEQUENCE [LARGE SCALE GENOMIC DNA]</scope>
</reference>
<evidence type="ECO:0000256" key="1">
    <source>
        <dbReference type="ARBA" id="ARBA00005156"/>
    </source>
</evidence>
<dbReference type="PANTHER" id="PTHR12196:SF2">
    <property type="entry name" value="DIPHTHINE--AMMONIA LIGASE"/>
    <property type="match status" value="1"/>
</dbReference>
<gene>
    <name evidence="14" type="ORF">DGYR_LOCUS10913</name>
</gene>
<comment type="similarity">
    <text evidence="2">Belongs to the Diphthine--ammonia ligase family.</text>
</comment>
<dbReference type="FunFam" id="3.40.50.620:FF:000069">
    <property type="entry name" value="diphthine--ammonia ligase"/>
    <property type="match status" value="1"/>
</dbReference>
<dbReference type="Gene3D" id="3.40.50.620">
    <property type="entry name" value="HUPs"/>
    <property type="match status" value="1"/>
</dbReference>
<evidence type="ECO:0000256" key="4">
    <source>
        <dbReference type="ARBA" id="ARBA00018426"/>
    </source>
</evidence>
<dbReference type="Gene3D" id="3.90.1490.10">
    <property type="entry name" value="putative n-type atp pyrophosphatase, domain 2"/>
    <property type="match status" value="1"/>
</dbReference>
<keyword evidence="15" id="KW-1185">Reference proteome</keyword>
<name>A0A7I8W3Z9_9ANNE</name>
<evidence type="ECO:0000256" key="9">
    <source>
        <dbReference type="ARBA" id="ARBA00031202"/>
    </source>
</evidence>
<dbReference type="UniPathway" id="UPA00559"/>
<dbReference type="EC" id="6.3.1.14" evidence="3"/>
<comment type="caution">
    <text evidence="14">The sequence shown here is derived from an EMBL/GenBank/DDBJ whole genome shotgun (WGS) entry which is preliminary data.</text>
</comment>
<evidence type="ECO:0000256" key="12">
    <source>
        <dbReference type="ARBA" id="ARBA00048108"/>
    </source>
</evidence>
<evidence type="ECO:0000256" key="5">
    <source>
        <dbReference type="ARBA" id="ARBA00022598"/>
    </source>
</evidence>
<dbReference type="OrthoDB" id="686384at2759"/>
<dbReference type="InterPro" id="IPR035959">
    <property type="entry name" value="RutC-like_sf"/>
</dbReference>
<dbReference type="FunFam" id="3.30.1330.40:FF:000012">
    <property type="entry name" value="diphthine--ammonia ligase isoform X1"/>
    <property type="match status" value="1"/>
</dbReference>
<dbReference type="AlphaFoldDB" id="A0A7I8W3Z9"/>
<dbReference type="Proteomes" id="UP000549394">
    <property type="component" value="Unassembled WGS sequence"/>
</dbReference>
<accession>A0A7I8W3Z9</accession>
<keyword evidence="6" id="KW-0547">Nucleotide-binding</keyword>
<keyword evidence="7" id="KW-0067">ATP-binding</keyword>
<keyword evidence="5" id="KW-0436">Ligase</keyword>
<dbReference type="Pfam" id="PF01042">
    <property type="entry name" value="Ribonuc_L-PSP"/>
    <property type="match status" value="1"/>
</dbReference>
<dbReference type="GO" id="GO:0005524">
    <property type="term" value="F:ATP binding"/>
    <property type="evidence" value="ECO:0007669"/>
    <property type="project" value="UniProtKB-KW"/>
</dbReference>
<dbReference type="SUPFAM" id="SSF55298">
    <property type="entry name" value="YjgF-like"/>
    <property type="match status" value="2"/>
</dbReference>
<dbReference type="InterPro" id="IPR006175">
    <property type="entry name" value="YjgF/YER057c/UK114"/>
</dbReference>
<dbReference type="SUPFAM" id="SSF52402">
    <property type="entry name" value="Adenine nucleotide alpha hydrolases-like"/>
    <property type="match status" value="1"/>
</dbReference>
<evidence type="ECO:0000313" key="14">
    <source>
        <dbReference type="EMBL" id="CAD5123213.1"/>
    </source>
</evidence>